<dbReference type="STRING" id="3218.A0A2K1KVT0"/>
<evidence type="ECO:0000256" key="9">
    <source>
        <dbReference type="ARBA" id="ARBA00034252"/>
    </source>
</evidence>
<evidence type="ECO:0000259" key="11">
    <source>
        <dbReference type="Pfam" id="PF00501"/>
    </source>
</evidence>
<dbReference type="EMBL" id="ABEU02000003">
    <property type="protein sequence ID" value="PNR57902.1"/>
    <property type="molecule type" value="Genomic_DNA"/>
</dbReference>
<sequence>MSELVKRTAAGLVTLGVKPKDVVYFLSPNSPEFPVVYLAIVYIGAVAALGNSLNTENDIALQLVQTKAVFVITVPEQFSKIQKCNLPTILIGDDVLASQLKTTTSVSLLSEVCEGDYIEMAPPECHPDDTCSLLFSSGTTGLTKAIQLTHRNLMSSVTAYNTLEPGDSTREDDVCVAIIPMFHVFGLGIIMLSTLQRGACVVTMTRYSFPSMLQYIEKYKITVAIVVPPILVYLVKNQEMLAKYDLSSLRILMTGAAPLREDTMKSIQAIFPKCVTRQGYGMTECPLISYSVVANEHPLPVMTTGEVWVRGPQIMKGYLNNVEQTSATIDSDGWLHTGDLGYMDNNNYLFIIDRLKEMIKYRGHQVAPGDLEAVLLKNPRILDACVVPCPDDDNCELPMAFVVKRECTDLTELEVMNYVAQLVAPYKKVRKVEFIDAIPKSPTGKILRKQLTLKLRETGCGDRSVGRIQTASNLGQPKSSKSLNLRWTSSTKLNIVKSHQVERTATYL</sequence>
<dbReference type="EnsemblPlants" id="Pp3c3_24370V3.1">
    <property type="protein sequence ID" value="Pp3c3_24370V3.1"/>
    <property type="gene ID" value="Pp3c3_24370"/>
</dbReference>
<proteinExistence type="inferred from homology"/>
<reference evidence="13 15" key="1">
    <citation type="journal article" date="2008" name="Science">
        <title>The Physcomitrella genome reveals evolutionary insights into the conquest of land by plants.</title>
        <authorList>
            <person name="Rensing S."/>
            <person name="Lang D."/>
            <person name="Zimmer A."/>
            <person name="Terry A."/>
            <person name="Salamov A."/>
            <person name="Shapiro H."/>
            <person name="Nishiyama T."/>
            <person name="Perroud P.-F."/>
            <person name="Lindquist E."/>
            <person name="Kamisugi Y."/>
            <person name="Tanahashi T."/>
            <person name="Sakakibara K."/>
            <person name="Fujita T."/>
            <person name="Oishi K."/>
            <person name="Shin-I T."/>
            <person name="Kuroki Y."/>
            <person name="Toyoda A."/>
            <person name="Suzuki Y."/>
            <person name="Hashimoto A."/>
            <person name="Yamaguchi K."/>
            <person name="Sugano A."/>
            <person name="Kohara Y."/>
            <person name="Fujiyama A."/>
            <person name="Anterola A."/>
            <person name="Aoki S."/>
            <person name="Ashton N."/>
            <person name="Barbazuk W.B."/>
            <person name="Barker E."/>
            <person name="Bennetzen J."/>
            <person name="Bezanilla M."/>
            <person name="Blankenship R."/>
            <person name="Cho S.H."/>
            <person name="Dutcher S."/>
            <person name="Estelle M."/>
            <person name="Fawcett J.A."/>
            <person name="Gundlach H."/>
            <person name="Hanada K."/>
            <person name="Heyl A."/>
            <person name="Hicks K.A."/>
            <person name="Hugh J."/>
            <person name="Lohr M."/>
            <person name="Mayer K."/>
            <person name="Melkozernov A."/>
            <person name="Murata T."/>
            <person name="Nelson D."/>
            <person name="Pils B."/>
            <person name="Prigge M."/>
            <person name="Reiss B."/>
            <person name="Renner T."/>
            <person name="Rombauts S."/>
            <person name="Rushton P."/>
            <person name="Sanderfoot A."/>
            <person name="Schween G."/>
            <person name="Shiu S.-H."/>
            <person name="Stueber K."/>
            <person name="Theodoulou F.L."/>
            <person name="Tu H."/>
            <person name="Van de Peer Y."/>
            <person name="Verrier P.J."/>
            <person name="Waters E."/>
            <person name="Wood A."/>
            <person name="Yang L."/>
            <person name="Cove D."/>
            <person name="Cuming A."/>
            <person name="Hasebe M."/>
            <person name="Lucas S."/>
            <person name="Mishler D.B."/>
            <person name="Reski R."/>
            <person name="Grigoriev I."/>
            <person name="Quatrano R.S."/>
            <person name="Boore J.L."/>
        </authorList>
    </citation>
    <scope>NUCLEOTIDE SEQUENCE [LARGE SCALE GENOMIC DNA]</scope>
    <source>
        <strain evidence="14 15">cv. Gransden 2004</strain>
    </source>
</reference>
<evidence type="ECO:0000256" key="2">
    <source>
        <dbReference type="ARBA" id="ARBA00006432"/>
    </source>
</evidence>
<evidence type="ECO:0000313" key="15">
    <source>
        <dbReference type="Proteomes" id="UP000006727"/>
    </source>
</evidence>
<evidence type="ECO:0000256" key="3">
    <source>
        <dbReference type="ARBA" id="ARBA00012959"/>
    </source>
</evidence>
<reference evidence="13 15" key="2">
    <citation type="journal article" date="2018" name="Plant J.">
        <title>The Physcomitrella patens chromosome-scale assembly reveals moss genome structure and evolution.</title>
        <authorList>
            <person name="Lang D."/>
            <person name="Ullrich K.K."/>
            <person name="Murat F."/>
            <person name="Fuchs J."/>
            <person name="Jenkins J."/>
            <person name="Haas F.B."/>
            <person name="Piednoel M."/>
            <person name="Gundlach H."/>
            <person name="Van Bel M."/>
            <person name="Meyberg R."/>
            <person name="Vives C."/>
            <person name="Morata J."/>
            <person name="Symeonidi A."/>
            <person name="Hiss M."/>
            <person name="Muchero W."/>
            <person name="Kamisugi Y."/>
            <person name="Saleh O."/>
            <person name="Blanc G."/>
            <person name="Decker E.L."/>
            <person name="van Gessel N."/>
            <person name="Grimwood J."/>
            <person name="Hayes R.D."/>
            <person name="Graham S.W."/>
            <person name="Gunter L.E."/>
            <person name="McDaniel S.F."/>
            <person name="Hoernstein S.N.W."/>
            <person name="Larsson A."/>
            <person name="Li F.W."/>
            <person name="Perroud P.F."/>
            <person name="Phillips J."/>
            <person name="Ranjan P."/>
            <person name="Rokshar D.S."/>
            <person name="Rothfels C.J."/>
            <person name="Schneider L."/>
            <person name="Shu S."/>
            <person name="Stevenson D.W."/>
            <person name="Thummler F."/>
            <person name="Tillich M."/>
            <person name="Villarreal Aguilar J.C."/>
            <person name="Widiez T."/>
            <person name="Wong G.K."/>
            <person name="Wymore A."/>
            <person name="Zhang Y."/>
            <person name="Zimmer A.D."/>
            <person name="Quatrano R.S."/>
            <person name="Mayer K.F.X."/>
            <person name="Goodstein D."/>
            <person name="Casacuberta J.M."/>
            <person name="Vandepoele K."/>
            <person name="Reski R."/>
            <person name="Cuming A.C."/>
            <person name="Tuskan G.A."/>
            <person name="Maumus F."/>
            <person name="Salse J."/>
            <person name="Schmutz J."/>
            <person name="Rensing S.A."/>
        </authorList>
    </citation>
    <scope>NUCLEOTIDE SEQUENCE [LARGE SCALE GENOMIC DNA]</scope>
    <source>
        <strain evidence="14 15">cv. Gransden 2004</strain>
    </source>
</reference>
<comment type="catalytic activity">
    <reaction evidence="7">
        <text>(E)-4-coumarate + ATP + H(+) = (E)-4-coumaroyl-AMP + diphosphate</text>
        <dbReference type="Rhea" id="RHEA:72419"/>
        <dbReference type="ChEBI" id="CHEBI:12876"/>
        <dbReference type="ChEBI" id="CHEBI:15378"/>
        <dbReference type="ChEBI" id="CHEBI:30616"/>
        <dbReference type="ChEBI" id="CHEBI:33019"/>
        <dbReference type="ChEBI" id="CHEBI:192348"/>
    </reaction>
    <physiologicalReaction direction="left-to-right" evidence="7">
        <dbReference type="Rhea" id="RHEA:72420"/>
    </physiologicalReaction>
</comment>
<comment type="catalytic activity">
    <reaction evidence="8">
        <text>(E)-4-coumaroyl-AMP + CoA = (E)-4-coumaroyl-CoA + AMP + H(+)</text>
        <dbReference type="Rhea" id="RHEA:72423"/>
        <dbReference type="ChEBI" id="CHEBI:15378"/>
        <dbReference type="ChEBI" id="CHEBI:57287"/>
        <dbReference type="ChEBI" id="CHEBI:85008"/>
        <dbReference type="ChEBI" id="CHEBI:192348"/>
        <dbReference type="ChEBI" id="CHEBI:456215"/>
    </reaction>
    <physiologicalReaction direction="left-to-right" evidence="8">
        <dbReference type="Rhea" id="RHEA:72424"/>
    </physiologicalReaction>
</comment>
<name>A0A2K1KVT0_PHYPA</name>
<comment type="catalytic activity">
    <reaction evidence="9">
        <text>(E)-4-coumarate + ATP + CoA = (E)-4-coumaroyl-CoA + AMP + diphosphate</text>
        <dbReference type="Rhea" id="RHEA:19641"/>
        <dbReference type="ChEBI" id="CHEBI:12876"/>
        <dbReference type="ChEBI" id="CHEBI:30616"/>
        <dbReference type="ChEBI" id="CHEBI:33019"/>
        <dbReference type="ChEBI" id="CHEBI:57287"/>
        <dbReference type="ChEBI" id="CHEBI:85008"/>
        <dbReference type="ChEBI" id="CHEBI:456215"/>
        <dbReference type="EC" id="6.2.1.12"/>
    </reaction>
    <physiologicalReaction direction="left-to-right" evidence="9">
        <dbReference type="Rhea" id="RHEA:19642"/>
    </physiologicalReaction>
</comment>
<dbReference type="GO" id="GO:0016207">
    <property type="term" value="F:4-coumarate-CoA ligase activity"/>
    <property type="evidence" value="ECO:0007669"/>
    <property type="project" value="UniProtKB-EC"/>
</dbReference>
<protein>
    <recommendedName>
        <fullName evidence="3">4-coumarate--CoA ligase</fullName>
        <ecNumber evidence="3">6.2.1.12</ecNumber>
    </recommendedName>
</protein>
<keyword evidence="6" id="KW-0067">ATP-binding</keyword>
<feature type="domain" description="AMP-binding enzyme C-terminal" evidence="12">
    <location>
        <begin position="371"/>
        <end position="445"/>
    </location>
</feature>
<dbReference type="FunFam" id="3.30.300.30:FF:000007">
    <property type="entry name" value="4-coumarate--CoA ligase 2"/>
    <property type="match status" value="1"/>
</dbReference>
<keyword evidence="10" id="KW-1133">Transmembrane helix</keyword>
<keyword evidence="4" id="KW-0436">Ligase</keyword>
<dbReference type="InParanoid" id="A0A2K1KVT0"/>
<dbReference type="Pfam" id="PF13193">
    <property type="entry name" value="AMP-binding_C"/>
    <property type="match status" value="1"/>
</dbReference>
<evidence type="ECO:0000256" key="1">
    <source>
        <dbReference type="ARBA" id="ARBA00001946"/>
    </source>
</evidence>
<dbReference type="Gramene" id="Pp3c3_24370V3.1">
    <property type="protein sequence ID" value="Pp3c3_24370V3.1"/>
    <property type="gene ID" value="Pp3c3_24370"/>
</dbReference>
<keyword evidence="15" id="KW-1185">Reference proteome</keyword>
<evidence type="ECO:0000256" key="7">
    <source>
        <dbReference type="ARBA" id="ARBA00034219"/>
    </source>
</evidence>
<gene>
    <name evidence="13" type="ORF">PHYPA_004896</name>
</gene>
<dbReference type="Pfam" id="PF00501">
    <property type="entry name" value="AMP-binding"/>
    <property type="match status" value="1"/>
</dbReference>
<reference evidence="14" key="3">
    <citation type="submission" date="2020-12" db="UniProtKB">
        <authorList>
            <consortium name="EnsemblPlants"/>
        </authorList>
    </citation>
    <scope>IDENTIFICATION</scope>
</reference>
<accession>A0A2K1KVT0</accession>
<dbReference type="PaxDb" id="3218-PP1S356_35V6.1"/>
<dbReference type="PANTHER" id="PTHR24096:SF406">
    <property type="entry name" value="4-COUMARATE--COA LIGASE 2"/>
    <property type="match status" value="1"/>
</dbReference>
<dbReference type="PANTHER" id="PTHR24096">
    <property type="entry name" value="LONG-CHAIN-FATTY-ACID--COA LIGASE"/>
    <property type="match status" value="1"/>
</dbReference>
<dbReference type="SUPFAM" id="SSF56801">
    <property type="entry name" value="Acetyl-CoA synthetase-like"/>
    <property type="match status" value="1"/>
</dbReference>
<comment type="cofactor">
    <cofactor evidence="1">
        <name>Mg(2+)</name>
        <dbReference type="ChEBI" id="CHEBI:18420"/>
    </cofactor>
</comment>
<evidence type="ECO:0000256" key="6">
    <source>
        <dbReference type="ARBA" id="ARBA00022840"/>
    </source>
</evidence>
<dbReference type="Gene3D" id="2.30.38.10">
    <property type="entry name" value="Luciferase, Domain 3"/>
    <property type="match status" value="1"/>
</dbReference>
<evidence type="ECO:0000313" key="13">
    <source>
        <dbReference type="EMBL" id="PNR57902.1"/>
    </source>
</evidence>
<dbReference type="AlphaFoldDB" id="A0A2K1KVT0"/>
<feature type="transmembrane region" description="Helical" evidence="10">
    <location>
        <begin position="35"/>
        <end position="53"/>
    </location>
</feature>
<evidence type="ECO:0000256" key="10">
    <source>
        <dbReference type="SAM" id="Phobius"/>
    </source>
</evidence>
<feature type="transmembrane region" description="Helical" evidence="10">
    <location>
        <begin position="174"/>
        <end position="195"/>
    </location>
</feature>
<dbReference type="InterPro" id="IPR025110">
    <property type="entry name" value="AMP-bd_C"/>
</dbReference>
<dbReference type="EC" id="6.2.1.12" evidence="3"/>
<keyword evidence="10" id="KW-0472">Membrane</keyword>
<dbReference type="InterPro" id="IPR000873">
    <property type="entry name" value="AMP-dep_synth/lig_dom"/>
</dbReference>
<evidence type="ECO:0000256" key="4">
    <source>
        <dbReference type="ARBA" id="ARBA00022598"/>
    </source>
</evidence>
<keyword evidence="10" id="KW-0812">Transmembrane</keyword>
<dbReference type="Gene3D" id="3.30.300.30">
    <property type="match status" value="1"/>
</dbReference>
<evidence type="ECO:0000313" key="14">
    <source>
        <dbReference type="EnsemblPlants" id="Pp3c3_24370V3.1"/>
    </source>
</evidence>
<dbReference type="InterPro" id="IPR045851">
    <property type="entry name" value="AMP-bd_C_sf"/>
</dbReference>
<dbReference type="GO" id="GO:0005524">
    <property type="term" value="F:ATP binding"/>
    <property type="evidence" value="ECO:0007669"/>
    <property type="project" value="UniProtKB-KW"/>
</dbReference>
<evidence type="ECO:0000256" key="5">
    <source>
        <dbReference type="ARBA" id="ARBA00022741"/>
    </source>
</evidence>
<dbReference type="Gene3D" id="3.40.50.980">
    <property type="match status" value="2"/>
</dbReference>
<evidence type="ECO:0000256" key="8">
    <source>
        <dbReference type="ARBA" id="ARBA00034223"/>
    </source>
</evidence>
<evidence type="ECO:0000259" key="12">
    <source>
        <dbReference type="Pfam" id="PF13193"/>
    </source>
</evidence>
<feature type="domain" description="AMP-dependent synthetase/ligase" evidence="11">
    <location>
        <begin position="2"/>
        <end position="289"/>
    </location>
</feature>
<organism evidence="13">
    <name type="scientific">Physcomitrium patens</name>
    <name type="common">Spreading-leaved earth moss</name>
    <name type="synonym">Physcomitrella patens</name>
    <dbReference type="NCBI Taxonomy" id="3218"/>
    <lineage>
        <taxon>Eukaryota</taxon>
        <taxon>Viridiplantae</taxon>
        <taxon>Streptophyta</taxon>
        <taxon>Embryophyta</taxon>
        <taxon>Bryophyta</taxon>
        <taxon>Bryophytina</taxon>
        <taxon>Bryopsida</taxon>
        <taxon>Funariidae</taxon>
        <taxon>Funariales</taxon>
        <taxon>Funariaceae</taxon>
        <taxon>Physcomitrium</taxon>
    </lineage>
</organism>
<dbReference type="Proteomes" id="UP000006727">
    <property type="component" value="Chromosome 3"/>
</dbReference>
<keyword evidence="5" id="KW-0547">Nucleotide-binding</keyword>
<dbReference type="GO" id="GO:0016405">
    <property type="term" value="F:CoA-ligase activity"/>
    <property type="evidence" value="ECO:0000318"/>
    <property type="project" value="GO_Central"/>
</dbReference>
<comment type="similarity">
    <text evidence="2">Belongs to the ATP-dependent AMP-binding enzyme family.</text>
</comment>